<proteinExistence type="predicted"/>
<dbReference type="InterPro" id="IPR001584">
    <property type="entry name" value="Integrase_cat-core"/>
</dbReference>
<gene>
    <name evidence="3" type="ORF">PGLA2088_LOCUS31058</name>
</gene>
<feature type="compositionally biased region" description="Basic residues" evidence="1">
    <location>
        <begin position="253"/>
        <end position="263"/>
    </location>
</feature>
<dbReference type="EMBL" id="CAJNNW010029142">
    <property type="protein sequence ID" value="CAE8699183.1"/>
    <property type="molecule type" value="Genomic_DNA"/>
</dbReference>
<feature type="region of interest" description="Disordered" evidence="1">
    <location>
        <begin position="568"/>
        <end position="640"/>
    </location>
</feature>
<feature type="compositionally biased region" description="Low complexity" evidence="1">
    <location>
        <begin position="572"/>
        <end position="582"/>
    </location>
</feature>
<evidence type="ECO:0000259" key="2">
    <source>
        <dbReference type="PROSITE" id="PS50994"/>
    </source>
</evidence>
<accession>A0A813KB21</accession>
<sequence>NFRGYGNRANGRQHDQTSWTSKMGPQKGVRFRGGQPPPPPAWNYDKSDIRAFYKWERKMQLWRKRVRAYLPDNEAALFLYESLQGEAEDELEHVDLDRIDKKDGINYIIETLRAPLEEKIIYLKRQYLNIYERITRSNNESLRAYSNRYRRTERSLLSVGIDVAGMYDNEGRGNRLLETSRLTAADSRSVLVGARYKLDFESIRDSMILQFPEHKPPPAMAVPAGQQLQTQTLSPPAGGKPSLPFRKPPFNKFRPRPAGKGHHVNTSETIDEEDEYEEDHAEEELYEDEPAEEEQDADLDIEALHQVLTVTAQKLKHLTQGRNIADRKKVTTCAICGELGHWQGDSECKGTKTNNAKGPAGHQVNVAEIGDSATASESQEYISVLQDVLIVNQDEAVGLMVIDTACQRVVHGHQWFLRHAEFLKSKYDYNFKQVPEREYFQFGAGKEQQSTTRSIFICAVTHKHFLLGSSGVDTHIPLLGSQGVLSELGAVIDLVNRVIHFVNIGVSTALVKLSNGHLACSIVDFPPEGAPRSADNWKFLSPEIAVDPTLTTDTSFQPLLAVGQKVRDLADTSQQPSSSSTTLFGDDPQVFGSSSSNQHDADTTSRVRHGHSGMGRKMALPGDSRPDDPLLGLQPPLESDSKTVPLFREAPSLLVYMTRFAQASLQQAKLNVESPEAIKARQQRCDHLNIKRYGNKTGSYCLCHDCEWKGKWNGDEGRWEAFQSKGQLRSSSVLPAPSSRDTNSARTPSNSSSSTPAVPKKTATAKAKFPPPKPNQVIFVDGDSEDWGNEDWEIQPSTDVLMKNGVRKRLTGQLRQLHSALEVETKVYARQLSYEQYLAQRSPAYIDLMDMFTGRSQAPGRAYLFGLNAVEPGEISRPEDELGGGWNLNSKSGARTWLNAVDRFKPLLTIVAYPCTLRCIFNRNINYKGREEELEALISTEDVMYWTALHTIHKQLVGGRFFLLENPPGSDLWNEQPVREILAISDVGTGIGELGEYGATNSVGEPIRKKVRLASNNQDILDAVTHRDRANLRSYVKIEGKETKLSQQYPVALTDGILGALQNLAKQRDAHRFQLVPLRRKFPRSVACGEWDRTLTVNEPHQIFYTDFVRDNAVWLGIMQEVERRFTMVSHRGIELGDTDPLTLQIRALIPWEVTKLQIARAPAARRMPIMPYTHRGAVLLYSDGTLETESEDLAAISFPRQKFNKPVSFALLFYGSAPTDDELLPEPETVDRGTVSYKHTTGADISFPDLPSTIGKDIQQVVARIHVNTGHPDPRDLIRMLCAQGTVSGAVLTTAKCLLCGTCERNKLVARNRPAKVLGHFLGMFGDKVIGDIFFTIDIKRTVLQLIRTLWLRPFGFPVVLVLDQDGAFMGDVKDYFEAAGVEIRYAAAEAHHQIGRVERHNYILRRILEKVIDAMAVVDDEGFEAALDAALYAKNSGIKHYGRTPYQVAFGRVPRLPGFLLDEPSGLITASNQSESHVRQDIYRAEAIKAMAEAQVDSELTKAILRKTVHTHESDKLVPGARCAFWRDQVRNRKGSRGAYVLGTFVRFDDSKTGFQNAWVMSSGRLRMVDRQQLRPAFGFENWIPDPQDVAALKSAEKLIQTGEYSVDRGPAPPVDEPLVPEVVEYMGLSEAEAALAAGDAERQQVLPSAIPAVPSAASESNSHNPSSSSSSSDSAPNVSLPLVRDNNVERSNNKPLALSPVPEDDELAVQDALQELSAQRSQTSGPVRSERFSSRSEGPYGLTSTEPAVSELETAATPGTTVAPSEVSNYEPVHQGVKRTIDEEHSAAPDMERAKTHHTDVCNNLSWQECGLVARDEGWDGSFDVTYDICSGFQNLEDVRADELRSPEIPEADDDGLERHSVWTVSLSDDQNKLVNESSLTRKEQKALDREIPWREIIRMTESDIKCFLEALSKEYGNWVEWGSARSLLSEEARKVMSDPVLRKRVLKSRICYRNKNPGGVLAAKARCVAIGCGDPDLAQLNRDAPTPTRLSFFLILQIYVSGANRKFNDLTDKWFLLSADALTAFLQGTQQRDKRLFMQPPRDPLVERSGIFPAELYEIVGNVYGLANAPREWLLLVKTRLFAEGFVQHSLDHMVFMYFEAQADGSSRLLCVLMIHVDDLLMTYSELFNKDKVMKLFKWGSIKEAPCQIVYLGKEINSLVDAAGVTTLNVTQVTYLRGTSFQPISRARMQSDPLLNTSEKTELKSCGGSLQWLAGSTRPDAAATTSLSMRDQPTIAELKQMYELILYLKQNEDVGIYIHAISLNKATVVLTFGDSSFANAPGSKSQAGTLVTLTEPSVFNRETPCTVVDWRSGRTKRVVRSTLAAEAHAADDAVDRGFLASAMLSEIITGNAAIRHDVLLRHAHATDCKSLYDAVIRDNPSIEEKRTLLTVRSIQQYIKPESMHWIPTELQWADGLTKESLPLRIKFSKWLRFPTARLHD</sequence>
<name>A0A813KB21_POLGL</name>
<feature type="compositionally biased region" description="Acidic residues" evidence="1">
    <location>
        <begin position="269"/>
        <end position="295"/>
    </location>
</feature>
<comment type="caution">
    <text evidence="3">The sequence shown here is derived from an EMBL/GenBank/DDBJ whole genome shotgun (WGS) entry which is preliminary data.</text>
</comment>
<feature type="region of interest" description="Disordered" evidence="1">
    <location>
        <begin position="215"/>
        <end position="295"/>
    </location>
</feature>
<dbReference type="InterPro" id="IPR012337">
    <property type="entry name" value="RNaseH-like_sf"/>
</dbReference>
<feature type="non-terminal residue" evidence="3">
    <location>
        <position position="2444"/>
    </location>
</feature>
<feature type="domain" description="Integrase catalytic" evidence="2">
    <location>
        <begin position="1343"/>
        <end position="1455"/>
    </location>
</feature>
<dbReference type="PROSITE" id="PS50994">
    <property type="entry name" value="INTEGRASE"/>
    <property type="match status" value="1"/>
</dbReference>
<organism evidence="3 4">
    <name type="scientific">Polarella glacialis</name>
    <name type="common">Dinoflagellate</name>
    <dbReference type="NCBI Taxonomy" id="89957"/>
    <lineage>
        <taxon>Eukaryota</taxon>
        <taxon>Sar</taxon>
        <taxon>Alveolata</taxon>
        <taxon>Dinophyceae</taxon>
        <taxon>Suessiales</taxon>
        <taxon>Suessiaceae</taxon>
        <taxon>Polarella</taxon>
    </lineage>
</organism>
<feature type="region of interest" description="Disordered" evidence="1">
    <location>
        <begin position="1656"/>
        <end position="1706"/>
    </location>
</feature>
<feature type="region of interest" description="Disordered" evidence="1">
    <location>
        <begin position="727"/>
        <end position="775"/>
    </location>
</feature>
<feature type="compositionally biased region" description="Polar residues" evidence="1">
    <location>
        <begin position="1720"/>
        <end position="1729"/>
    </location>
</feature>
<feature type="region of interest" description="Disordered" evidence="1">
    <location>
        <begin position="1"/>
        <end position="43"/>
    </location>
</feature>
<dbReference type="Gene3D" id="3.30.420.10">
    <property type="entry name" value="Ribonuclease H-like superfamily/Ribonuclease H"/>
    <property type="match status" value="1"/>
</dbReference>
<feature type="region of interest" description="Disordered" evidence="1">
    <location>
        <begin position="1720"/>
        <end position="1751"/>
    </location>
</feature>
<evidence type="ECO:0000313" key="3">
    <source>
        <dbReference type="EMBL" id="CAE8699183.1"/>
    </source>
</evidence>
<dbReference type="GO" id="GO:0015074">
    <property type="term" value="P:DNA integration"/>
    <property type="evidence" value="ECO:0007669"/>
    <property type="project" value="InterPro"/>
</dbReference>
<dbReference type="GO" id="GO:0003676">
    <property type="term" value="F:nucleic acid binding"/>
    <property type="evidence" value="ECO:0007669"/>
    <property type="project" value="InterPro"/>
</dbReference>
<feature type="compositionally biased region" description="Low complexity" evidence="1">
    <location>
        <begin position="744"/>
        <end position="768"/>
    </location>
</feature>
<evidence type="ECO:0000256" key="1">
    <source>
        <dbReference type="SAM" id="MobiDB-lite"/>
    </source>
</evidence>
<evidence type="ECO:0000313" key="4">
    <source>
        <dbReference type="Proteomes" id="UP000626109"/>
    </source>
</evidence>
<dbReference type="Proteomes" id="UP000626109">
    <property type="component" value="Unassembled WGS sequence"/>
</dbReference>
<dbReference type="SUPFAM" id="SSF53098">
    <property type="entry name" value="Ribonuclease H-like"/>
    <property type="match status" value="1"/>
</dbReference>
<feature type="compositionally biased region" description="Low complexity" evidence="1">
    <location>
        <begin position="1656"/>
        <end position="1682"/>
    </location>
</feature>
<reference evidence="3" key="1">
    <citation type="submission" date="2021-02" db="EMBL/GenBank/DDBJ databases">
        <authorList>
            <person name="Dougan E. K."/>
            <person name="Rhodes N."/>
            <person name="Thang M."/>
            <person name="Chan C."/>
        </authorList>
    </citation>
    <scope>NUCLEOTIDE SEQUENCE</scope>
</reference>
<dbReference type="InterPro" id="IPR036397">
    <property type="entry name" value="RNaseH_sf"/>
</dbReference>
<protein>
    <recommendedName>
        <fullName evidence="2">Integrase catalytic domain-containing protein</fullName>
    </recommendedName>
</protein>